<gene>
    <name evidence="4" type="ORF">AFL01nite_16660</name>
</gene>
<evidence type="ECO:0000313" key="4">
    <source>
        <dbReference type="EMBL" id="GEO89339.1"/>
    </source>
</evidence>
<keyword evidence="2" id="KW-0067">ATP-binding</keyword>
<comment type="caution">
    <text evidence="4">The sequence shown here is derived from an EMBL/GenBank/DDBJ whole genome shotgun (WGS) entry which is preliminary data.</text>
</comment>
<dbReference type="GO" id="GO:0009898">
    <property type="term" value="C:cytoplasmic side of plasma membrane"/>
    <property type="evidence" value="ECO:0007669"/>
    <property type="project" value="TreeGrafter"/>
</dbReference>
<dbReference type="AlphaFoldDB" id="A0A512HV57"/>
<dbReference type="Pfam" id="PF13614">
    <property type="entry name" value="AAA_31"/>
    <property type="match status" value="1"/>
</dbReference>
<dbReference type="RefSeq" id="WP_146827211.1">
    <property type="nucleotide sequence ID" value="NZ_BAAAYQ010000005.1"/>
</dbReference>
<name>A0A512HV57_9ACTN</name>
<dbReference type="InterPro" id="IPR050625">
    <property type="entry name" value="ParA/MinD_ATPase"/>
</dbReference>
<feature type="domain" description="AAA" evidence="3">
    <location>
        <begin position="150"/>
        <end position="308"/>
    </location>
</feature>
<sequence>MSIIVVITEASPFAGRLRRVADRQVVGLKPTFTEHALNSMLGTMRAIDLVIICEDVDDDQSMELADIVHDHQLDVPVVLVRDKPEPLSTEQRQFGVVESVSAISSDLEIERLLARHIGSAMPGVTDERAPAASAPVPVAPVIRVDPEEHRVVVVLSPKGGVGKTTISTNLAIALSRRAPLDTVVVDFDSQFGDVGSVLNINAQHTLEDAFTENSVHPPLVVKGLLNAFDEQLLVLAASESPAALEKIAPQQESDLLRQLSKEYAYVVVDTGSGLTDETMAALEVATDVIMVTTMDVSSVKALRRAADLLDRIDLLPRSRHLVVNMTESGTGLEVEDIAQAMQMPVDVSIARSVDIALSVNTGRPLAQAKRSAELSGAVDSIVAKLRGETARRKGGLFRRDE</sequence>
<protein>
    <recommendedName>
        <fullName evidence="3">AAA domain-containing protein</fullName>
    </recommendedName>
</protein>
<evidence type="ECO:0000256" key="1">
    <source>
        <dbReference type="ARBA" id="ARBA00022741"/>
    </source>
</evidence>
<dbReference type="PANTHER" id="PTHR43384">
    <property type="entry name" value="SEPTUM SITE-DETERMINING PROTEIN MIND HOMOLOG, CHLOROPLASTIC-RELATED"/>
    <property type="match status" value="1"/>
</dbReference>
<dbReference type="Proteomes" id="UP000321769">
    <property type="component" value="Unassembled WGS sequence"/>
</dbReference>
<evidence type="ECO:0000313" key="5">
    <source>
        <dbReference type="Proteomes" id="UP000321769"/>
    </source>
</evidence>
<reference evidence="4 5" key="1">
    <citation type="submission" date="2019-07" db="EMBL/GenBank/DDBJ databases">
        <title>Whole genome shotgun sequence of Aeromicrobium flavum NBRC 107625.</title>
        <authorList>
            <person name="Hosoyama A."/>
            <person name="Uohara A."/>
            <person name="Ohji S."/>
            <person name="Ichikawa N."/>
        </authorList>
    </citation>
    <scope>NUCLEOTIDE SEQUENCE [LARGE SCALE GENOMIC DNA]</scope>
    <source>
        <strain evidence="4 5">NBRC 107625</strain>
    </source>
</reference>
<accession>A0A512HV57</accession>
<dbReference type="SUPFAM" id="SSF52540">
    <property type="entry name" value="P-loop containing nucleoside triphosphate hydrolases"/>
    <property type="match status" value="1"/>
</dbReference>
<dbReference type="GO" id="GO:0005829">
    <property type="term" value="C:cytosol"/>
    <property type="evidence" value="ECO:0007669"/>
    <property type="project" value="TreeGrafter"/>
</dbReference>
<evidence type="ECO:0000256" key="2">
    <source>
        <dbReference type="ARBA" id="ARBA00022840"/>
    </source>
</evidence>
<dbReference type="InterPro" id="IPR025669">
    <property type="entry name" value="AAA_dom"/>
</dbReference>
<dbReference type="GO" id="GO:0051782">
    <property type="term" value="P:negative regulation of cell division"/>
    <property type="evidence" value="ECO:0007669"/>
    <property type="project" value="TreeGrafter"/>
</dbReference>
<dbReference type="EMBL" id="BJZQ01000006">
    <property type="protein sequence ID" value="GEO89339.1"/>
    <property type="molecule type" value="Genomic_DNA"/>
</dbReference>
<dbReference type="InterPro" id="IPR027417">
    <property type="entry name" value="P-loop_NTPase"/>
</dbReference>
<organism evidence="4 5">
    <name type="scientific">Aeromicrobium flavum</name>
    <dbReference type="NCBI Taxonomy" id="416568"/>
    <lineage>
        <taxon>Bacteria</taxon>
        <taxon>Bacillati</taxon>
        <taxon>Actinomycetota</taxon>
        <taxon>Actinomycetes</taxon>
        <taxon>Propionibacteriales</taxon>
        <taxon>Nocardioidaceae</taxon>
        <taxon>Aeromicrobium</taxon>
    </lineage>
</organism>
<keyword evidence="1" id="KW-0547">Nucleotide-binding</keyword>
<proteinExistence type="predicted"/>
<dbReference type="GO" id="GO:0005524">
    <property type="term" value="F:ATP binding"/>
    <property type="evidence" value="ECO:0007669"/>
    <property type="project" value="UniProtKB-KW"/>
</dbReference>
<dbReference type="PANTHER" id="PTHR43384:SF6">
    <property type="entry name" value="SEPTUM SITE-DETERMINING PROTEIN MIND HOMOLOG, CHLOROPLASTIC"/>
    <property type="match status" value="1"/>
</dbReference>
<evidence type="ECO:0000259" key="3">
    <source>
        <dbReference type="Pfam" id="PF13614"/>
    </source>
</evidence>
<keyword evidence="5" id="KW-1185">Reference proteome</keyword>
<dbReference type="Gene3D" id="3.40.50.300">
    <property type="entry name" value="P-loop containing nucleotide triphosphate hydrolases"/>
    <property type="match status" value="1"/>
</dbReference>
<dbReference type="GO" id="GO:0016887">
    <property type="term" value="F:ATP hydrolysis activity"/>
    <property type="evidence" value="ECO:0007669"/>
    <property type="project" value="TreeGrafter"/>
</dbReference>
<dbReference type="OrthoDB" id="3448281at2"/>